<gene>
    <name evidence="2" type="ORF">Prubr_49800</name>
</gene>
<organism evidence="2 3">
    <name type="scientific">Polymorphospora rubra</name>
    <dbReference type="NCBI Taxonomy" id="338584"/>
    <lineage>
        <taxon>Bacteria</taxon>
        <taxon>Bacillati</taxon>
        <taxon>Actinomycetota</taxon>
        <taxon>Actinomycetes</taxon>
        <taxon>Micromonosporales</taxon>
        <taxon>Micromonosporaceae</taxon>
        <taxon>Polymorphospora</taxon>
    </lineage>
</organism>
<dbReference type="AlphaFoldDB" id="A0A810N707"/>
<evidence type="ECO:0000313" key="2">
    <source>
        <dbReference type="EMBL" id="BCJ67959.1"/>
    </source>
</evidence>
<protein>
    <submittedName>
        <fullName evidence="2">Uncharacterized protein</fullName>
    </submittedName>
</protein>
<accession>A0A810N707</accession>
<sequence>MQRGGAGRQVEVVDGGTDRLGDPGAGAVQELQQGPVAQRQRAGVGAVRAGGLQQGDDLGDVEGLRQPAGRCRRAYVAAGVVADDALADGEAVQPAYGAGGPGGGGRRQRRVVGVALAQPGDVRGDLRGPDRGEVVDAVGRERVEVAVQVPPVRGEGVRRQSAFDGQVVEVGADRTPQGRRRRWPVTGLRGRGRRRQASTSASGRVAMPCASATGP</sequence>
<feature type="region of interest" description="Disordered" evidence="1">
    <location>
        <begin position="171"/>
        <end position="215"/>
    </location>
</feature>
<proteinExistence type="predicted"/>
<dbReference type="Proteomes" id="UP000680866">
    <property type="component" value="Chromosome"/>
</dbReference>
<feature type="compositionally biased region" description="Low complexity" evidence="1">
    <location>
        <begin position="36"/>
        <end position="45"/>
    </location>
</feature>
<keyword evidence="3" id="KW-1185">Reference proteome</keyword>
<dbReference type="EMBL" id="AP023359">
    <property type="protein sequence ID" value="BCJ67959.1"/>
    <property type="molecule type" value="Genomic_DNA"/>
</dbReference>
<dbReference type="KEGG" id="pry:Prubr_49800"/>
<evidence type="ECO:0000313" key="3">
    <source>
        <dbReference type="Proteomes" id="UP000680866"/>
    </source>
</evidence>
<name>A0A810N707_9ACTN</name>
<evidence type="ECO:0000256" key="1">
    <source>
        <dbReference type="SAM" id="MobiDB-lite"/>
    </source>
</evidence>
<reference evidence="2" key="1">
    <citation type="submission" date="2020-08" db="EMBL/GenBank/DDBJ databases">
        <title>Whole genome shotgun sequence of Polymorphospora rubra NBRC 101157.</title>
        <authorList>
            <person name="Komaki H."/>
            <person name="Tamura T."/>
        </authorList>
    </citation>
    <scope>NUCLEOTIDE SEQUENCE</scope>
    <source>
        <strain evidence="2">NBRC 101157</strain>
    </source>
</reference>
<feature type="region of interest" description="Disordered" evidence="1">
    <location>
        <begin position="1"/>
        <end position="45"/>
    </location>
</feature>